<dbReference type="Proteomes" id="UP000177622">
    <property type="component" value="Unassembled WGS sequence"/>
</dbReference>
<dbReference type="RefSeq" id="XP_022487738.1">
    <property type="nucleotide sequence ID" value="XM_022632358.1"/>
</dbReference>
<evidence type="ECO:0000313" key="3">
    <source>
        <dbReference type="Proteomes" id="UP000177622"/>
    </source>
</evidence>
<evidence type="ECO:0000256" key="1">
    <source>
        <dbReference type="SAM" id="MobiDB-lite"/>
    </source>
</evidence>
<dbReference type="Pfam" id="PF10454">
    <property type="entry name" value="DUF2458"/>
    <property type="match status" value="1"/>
</dbReference>
<dbReference type="OrthoDB" id="5363415at2759"/>
<feature type="compositionally biased region" description="Polar residues" evidence="1">
    <location>
        <begin position="17"/>
        <end position="38"/>
    </location>
</feature>
<evidence type="ECO:0000313" key="2">
    <source>
        <dbReference type="EMBL" id="OGE52296.1"/>
    </source>
</evidence>
<dbReference type="AlphaFoldDB" id="A0A1F5LGV0"/>
<accession>A0A1F5LGV0</accession>
<gene>
    <name evidence="2" type="ORF">PENARI_c010G09141</name>
</gene>
<sequence length="242" mass="26941">MADDLYNSSDLNSVLRTLSSLTPQGSSQTIPQTHQISTPAPLHRSEKALQPQPRPPRPSNGPADPSNITTWPAALRYVMRTVGQTEETQHRIRGMIRSQHHHERQWFNAREALIKQQRGRPEKQKELDAVLRSIGAPVDTKEADTAEQDFAAEVAAYDTKVYRAASQMTDALISELRGLGIPFFKIRSDLIQDSPTGTGTPGSRVAQIQEPDPTGVSSQITKSELVKLQQRMLELLEDLCKE</sequence>
<reference evidence="2 3" key="1">
    <citation type="journal article" date="2016" name="Sci. Rep.">
        <title>Penicillium arizonense, a new, genome sequenced fungal species, reveals a high chemical diversity in secreted metabolites.</title>
        <authorList>
            <person name="Grijseels S."/>
            <person name="Nielsen J.C."/>
            <person name="Randelovic M."/>
            <person name="Nielsen J."/>
            <person name="Nielsen K.F."/>
            <person name="Workman M."/>
            <person name="Frisvad J.C."/>
        </authorList>
    </citation>
    <scope>NUCLEOTIDE SEQUENCE [LARGE SCALE GENOMIC DNA]</scope>
    <source>
        <strain evidence="2 3">CBS 141311</strain>
    </source>
</reference>
<feature type="region of interest" description="Disordered" evidence="1">
    <location>
        <begin position="17"/>
        <end position="69"/>
    </location>
</feature>
<keyword evidence="3" id="KW-1185">Reference proteome</keyword>
<name>A0A1F5LGV0_PENAI</name>
<feature type="region of interest" description="Disordered" evidence="1">
    <location>
        <begin position="192"/>
        <end position="218"/>
    </location>
</feature>
<comment type="caution">
    <text evidence="2">The sequence shown here is derived from an EMBL/GenBank/DDBJ whole genome shotgun (WGS) entry which is preliminary data.</text>
</comment>
<protein>
    <submittedName>
        <fullName evidence="2">Uncharacterized protein</fullName>
    </submittedName>
</protein>
<organism evidence="2 3">
    <name type="scientific">Penicillium arizonense</name>
    <dbReference type="NCBI Taxonomy" id="1835702"/>
    <lineage>
        <taxon>Eukaryota</taxon>
        <taxon>Fungi</taxon>
        <taxon>Dikarya</taxon>
        <taxon>Ascomycota</taxon>
        <taxon>Pezizomycotina</taxon>
        <taxon>Eurotiomycetes</taxon>
        <taxon>Eurotiomycetidae</taxon>
        <taxon>Eurotiales</taxon>
        <taxon>Aspergillaceae</taxon>
        <taxon>Penicillium</taxon>
    </lineage>
</organism>
<proteinExistence type="predicted"/>
<dbReference type="GeneID" id="34577092"/>
<dbReference type="InterPro" id="IPR018858">
    <property type="entry name" value="DUF2458"/>
</dbReference>
<dbReference type="EMBL" id="LXJU01000010">
    <property type="protein sequence ID" value="OGE52296.1"/>
    <property type="molecule type" value="Genomic_DNA"/>
</dbReference>